<evidence type="ECO:0000313" key="1">
    <source>
        <dbReference type="EMBL" id="KAF2018437.1"/>
    </source>
</evidence>
<accession>A0A6A5Y044</accession>
<protein>
    <submittedName>
        <fullName evidence="1">Uncharacterized protein</fullName>
    </submittedName>
</protein>
<gene>
    <name evidence="1" type="ORF">BU24DRAFT_421428</name>
</gene>
<sequence length="70" mass="8038">MVAVKCKTESLAGSLWVGSTVQLQVRPVPTPSSQRTFEVAHLMHEMPTELERRFNARPRCRRIFDPNTQD</sequence>
<name>A0A6A5Y044_9PLEO</name>
<dbReference type="RefSeq" id="XP_033386776.1">
    <property type="nucleotide sequence ID" value="XM_033527727.1"/>
</dbReference>
<evidence type="ECO:0000313" key="2">
    <source>
        <dbReference type="Proteomes" id="UP000799778"/>
    </source>
</evidence>
<dbReference type="GeneID" id="54285124"/>
<keyword evidence="2" id="KW-1185">Reference proteome</keyword>
<reference evidence="1" key="1">
    <citation type="journal article" date="2020" name="Stud. Mycol.">
        <title>101 Dothideomycetes genomes: a test case for predicting lifestyles and emergence of pathogens.</title>
        <authorList>
            <person name="Haridas S."/>
            <person name="Albert R."/>
            <person name="Binder M."/>
            <person name="Bloem J."/>
            <person name="Labutti K."/>
            <person name="Salamov A."/>
            <person name="Andreopoulos B."/>
            <person name="Baker S."/>
            <person name="Barry K."/>
            <person name="Bills G."/>
            <person name="Bluhm B."/>
            <person name="Cannon C."/>
            <person name="Castanera R."/>
            <person name="Culley D."/>
            <person name="Daum C."/>
            <person name="Ezra D."/>
            <person name="Gonzalez J."/>
            <person name="Henrissat B."/>
            <person name="Kuo A."/>
            <person name="Liang C."/>
            <person name="Lipzen A."/>
            <person name="Lutzoni F."/>
            <person name="Magnuson J."/>
            <person name="Mondo S."/>
            <person name="Nolan M."/>
            <person name="Ohm R."/>
            <person name="Pangilinan J."/>
            <person name="Park H.-J."/>
            <person name="Ramirez L."/>
            <person name="Alfaro M."/>
            <person name="Sun H."/>
            <person name="Tritt A."/>
            <person name="Yoshinaga Y."/>
            <person name="Zwiers L.-H."/>
            <person name="Turgeon B."/>
            <person name="Goodwin S."/>
            <person name="Spatafora J."/>
            <person name="Crous P."/>
            <person name="Grigoriev I."/>
        </authorList>
    </citation>
    <scope>NUCLEOTIDE SEQUENCE</scope>
    <source>
        <strain evidence="1">CBS 175.79</strain>
    </source>
</reference>
<dbReference type="AlphaFoldDB" id="A0A6A5Y044"/>
<dbReference type="EMBL" id="ML978068">
    <property type="protein sequence ID" value="KAF2018437.1"/>
    <property type="molecule type" value="Genomic_DNA"/>
</dbReference>
<dbReference type="Proteomes" id="UP000799778">
    <property type="component" value="Unassembled WGS sequence"/>
</dbReference>
<organism evidence="1 2">
    <name type="scientific">Aaosphaeria arxii CBS 175.79</name>
    <dbReference type="NCBI Taxonomy" id="1450172"/>
    <lineage>
        <taxon>Eukaryota</taxon>
        <taxon>Fungi</taxon>
        <taxon>Dikarya</taxon>
        <taxon>Ascomycota</taxon>
        <taxon>Pezizomycotina</taxon>
        <taxon>Dothideomycetes</taxon>
        <taxon>Pleosporomycetidae</taxon>
        <taxon>Pleosporales</taxon>
        <taxon>Pleosporales incertae sedis</taxon>
        <taxon>Aaosphaeria</taxon>
    </lineage>
</organism>
<proteinExistence type="predicted"/>